<name>A0A813ZRK7_9BILA</name>
<proteinExistence type="predicted"/>
<evidence type="ECO:0000313" key="2">
    <source>
        <dbReference type="Proteomes" id="UP000663864"/>
    </source>
</evidence>
<evidence type="ECO:0000313" key="1">
    <source>
        <dbReference type="EMBL" id="CAF0901649.1"/>
    </source>
</evidence>
<gene>
    <name evidence="1" type="ORF">ZHD862_LOCUS7417</name>
</gene>
<dbReference type="AlphaFoldDB" id="A0A813ZRK7"/>
<comment type="caution">
    <text evidence="1">The sequence shown here is derived from an EMBL/GenBank/DDBJ whole genome shotgun (WGS) entry which is preliminary data.</text>
</comment>
<sequence length="93" mass="10921">MSVNQLTTYKTQQSTQSYTSEELAFVKKILREENLRNILLNTNEEKSYDRKDIEQIFENIMKRLKTSAAPSANEAMKKVERAYRLVCKELIES</sequence>
<protein>
    <submittedName>
        <fullName evidence="1">Uncharacterized protein</fullName>
    </submittedName>
</protein>
<dbReference type="EMBL" id="CAJNOT010000225">
    <property type="protein sequence ID" value="CAF0901649.1"/>
    <property type="molecule type" value="Genomic_DNA"/>
</dbReference>
<dbReference type="Proteomes" id="UP000663864">
    <property type="component" value="Unassembled WGS sequence"/>
</dbReference>
<accession>A0A813ZRK7</accession>
<organism evidence="1 2">
    <name type="scientific">Rotaria sordida</name>
    <dbReference type="NCBI Taxonomy" id="392033"/>
    <lineage>
        <taxon>Eukaryota</taxon>
        <taxon>Metazoa</taxon>
        <taxon>Spiralia</taxon>
        <taxon>Gnathifera</taxon>
        <taxon>Rotifera</taxon>
        <taxon>Eurotatoria</taxon>
        <taxon>Bdelloidea</taxon>
        <taxon>Philodinida</taxon>
        <taxon>Philodinidae</taxon>
        <taxon>Rotaria</taxon>
    </lineage>
</organism>
<reference evidence="1" key="1">
    <citation type="submission" date="2021-02" db="EMBL/GenBank/DDBJ databases">
        <authorList>
            <person name="Nowell W R."/>
        </authorList>
    </citation>
    <scope>NUCLEOTIDE SEQUENCE</scope>
</reference>